<evidence type="ECO:0000256" key="1">
    <source>
        <dbReference type="ARBA" id="ARBA00022801"/>
    </source>
</evidence>
<feature type="short sequence motif" description="GXSXG" evidence="4">
    <location>
        <begin position="41"/>
        <end position="45"/>
    </location>
</feature>
<dbReference type="SUPFAM" id="SSF52151">
    <property type="entry name" value="FabD/lysophospholipase-like"/>
    <property type="match status" value="1"/>
</dbReference>
<dbReference type="PANTHER" id="PTHR14226">
    <property type="entry name" value="NEUROPATHY TARGET ESTERASE/SWISS CHEESE D.MELANOGASTER"/>
    <property type="match status" value="1"/>
</dbReference>
<feature type="active site" description="Nucleophile" evidence="4">
    <location>
        <position position="43"/>
    </location>
</feature>
<keyword evidence="2 4" id="KW-0442">Lipid degradation</keyword>
<keyword evidence="1 4" id="KW-0378">Hydrolase</keyword>
<dbReference type="InterPro" id="IPR050301">
    <property type="entry name" value="NTE"/>
</dbReference>
<evidence type="ECO:0000259" key="5">
    <source>
        <dbReference type="PROSITE" id="PS51635"/>
    </source>
</evidence>
<dbReference type="Proteomes" id="UP001187346">
    <property type="component" value="Unassembled WGS sequence"/>
</dbReference>
<reference evidence="6 7" key="1">
    <citation type="submission" date="2023-10" db="EMBL/GenBank/DDBJ databases">
        <title>Characterization of rhizosphere-enriched actinobacteria from wheat plants lab-grown on chernevaya soil.</title>
        <authorList>
            <person name="Tikhonova E.N."/>
            <person name="Konopkin A."/>
            <person name="Kravchenko I.K."/>
        </authorList>
    </citation>
    <scope>NUCLEOTIDE SEQUENCE [LARGE SCALE GENOMIC DNA]</scope>
    <source>
        <strain evidence="6 7">RR29</strain>
    </source>
</reference>
<accession>A0ABU4FSH4</accession>
<organism evidence="6 7">
    <name type="scientific">Streptomyces prunicolor</name>
    <dbReference type="NCBI Taxonomy" id="67348"/>
    <lineage>
        <taxon>Bacteria</taxon>
        <taxon>Bacillati</taxon>
        <taxon>Actinomycetota</taxon>
        <taxon>Actinomycetes</taxon>
        <taxon>Kitasatosporales</taxon>
        <taxon>Streptomycetaceae</taxon>
        <taxon>Streptomyces</taxon>
    </lineage>
</organism>
<dbReference type="InterPro" id="IPR016035">
    <property type="entry name" value="Acyl_Trfase/lysoPLipase"/>
</dbReference>
<evidence type="ECO:0000313" key="7">
    <source>
        <dbReference type="Proteomes" id="UP001187346"/>
    </source>
</evidence>
<dbReference type="InterPro" id="IPR002641">
    <property type="entry name" value="PNPLA_dom"/>
</dbReference>
<dbReference type="EMBL" id="JAWMAJ010000330">
    <property type="protein sequence ID" value="MDV7223537.1"/>
    <property type="molecule type" value="Genomic_DNA"/>
</dbReference>
<feature type="short sequence motif" description="DGA/G" evidence="4">
    <location>
        <begin position="183"/>
        <end position="185"/>
    </location>
</feature>
<evidence type="ECO:0000313" key="6">
    <source>
        <dbReference type="EMBL" id="MDV7223537.1"/>
    </source>
</evidence>
<keyword evidence="7" id="KW-1185">Reference proteome</keyword>
<name>A0ABU4FSH4_9ACTN</name>
<dbReference type="PROSITE" id="PS51635">
    <property type="entry name" value="PNPLA"/>
    <property type="match status" value="1"/>
</dbReference>
<feature type="active site" description="Proton acceptor" evidence="4">
    <location>
        <position position="183"/>
    </location>
</feature>
<keyword evidence="3 4" id="KW-0443">Lipid metabolism</keyword>
<feature type="domain" description="PNPLA" evidence="5">
    <location>
        <begin position="6"/>
        <end position="197"/>
    </location>
</feature>
<dbReference type="PANTHER" id="PTHR14226:SF57">
    <property type="entry name" value="BLR7027 PROTEIN"/>
    <property type="match status" value="1"/>
</dbReference>
<dbReference type="Gene3D" id="3.40.1090.10">
    <property type="entry name" value="Cytosolic phospholipase A2 catalytic domain"/>
    <property type="match status" value="2"/>
</dbReference>
<proteinExistence type="predicted"/>
<gene>
    <name evidence="6" type="ORF">R5A26_47260</name>
</gene>
<feature type="short sequence motif" description="GXGXXG" evidence="4">
    <location>
        <begin position="10"/>
        <end position="15"/>
    </location>
</feature>
<dbReference type="Pfam" id="PF01734">
    <property type="entry name" value="Patatin"/>
    <property type="match status" value="1"/>
</dbReference>
<evidence type="ECO:0000256" key="4">
    <source>
        <dbReference type="PROSITE-ProRule" id="PRU01161"/>
    </source>
</evidence>
<comment type="caution">
    <text evidence="6">The sequence shown here is derived from an EMBL/GenBank/DDBJ whole genome shotgun (WGS) entry which is preliminary data.</text>
</comment>
<dbReference type="RefSeq" id="WP_317775960.1">
    <property type="nucleotide sequence ID" value="NZ_JAWMAJ010000330.1"/>
</dbReference>
<protein>
    <submittedName>
        <fullName evidence="6">Patatin-like phospholipase family protein</fullName>
    </submittedName>
</protein>
<sequence>MAGKALVLGGGGSSGIGWMAGVLYGLGEAGVDLTDADVVIGTSAGSTVGAQLRAGALEEVYERQLAAPEGEIPGRLGISLLLRYAWATVTSRTPEAYGRKIGRMALAARTPAAAARRAAIETRLVSPEWPDRALHITAVDTVTGELRVFDKGSGVPLGDAVAASCAVPGVWPPVTIEDRRWIDGGIHSAANAQLAEGYDQVVVLAPITLGGGPLVSPLAQTQRLVEQGARAIVVSPSPEAKQAFGRNPLDPSVRAAAARAGREQAAAHVGEVAKVWGS</sequence>
<evidence type="ECO:0000256" key="3">
    <source>
        <dbReference type="ARBA" id="ARBA00023098"/>
    </source>
</evidence>
<evidence type="ECO:0000256" key="2">
    <source>
        <dbReference type="ARBA" id="ARBA00022963"/>
    </source>
</evidence>